<evidence type="ECO:0000256" key="3">
    <source>
        <dbReference type="ARBA" id="ARBA00022795"/>
    </source>
</evidence>
<dbReference type="Pfam" id="PF05400">
    <property type="entry name" value="FliT"/>
    <property type="match status" value="1"/>
</dbReference>
<keyword evidence="10" id="KW-1185">Reference proteome</keyword>
<keyword evidence="9" id="KW-0969">Cilium</keyword>
<organism evidence="9 10">
    <name type="scientific">Parageobacillus caldoxylosilyticus NBRC 107762</name>
    <dbReference type="NCBI Taxonomy" id="1220594"/>
    <lineage>
        <taxon>Bacteria</taxon>
        <taxon>Bacillati</taxon>
        <taxon>Bacillota</taxon>
        <taxon>Bacilli</taxon>
        <taxon>Bacillales</taxon>
        <taxon>Anoxybacillaceae</taxon>
        <taxon>Saccharococcus</taxon>
    </lineage>
</organism>
<evidence type="ECO:0000256" key="5">
    <source>
        <dbReference type="ARBA" id="ARBA00093765"/>
    </source>
</evidence>
<sequence length="117" mass="14081">MRVVREIWAVTKELRDLVAMPITAEARDEKIAAIEQLLAEREKLMAELRPPYSEEEQRLGRQIVQWNQEIDAQLRELKRQIQRDLTMMRQKKIANHHYINPYEQSLAMDGMFYDKKR</sequence>
<evidence type="ECO:0000256" key="7">
    <source>
        <dbReference type="ARBA" id="ARBA00093797"/>
    </source>
</evidence>
<evidence type="ECO:0000256" key="1">
    <source>
        <dbReference type="ARBA" id="ARBA00004514"/>
    </source>
</evidence>
<evidence type="ECO:0000256" key="2">
    <source>
        <dbReference type="ARBA" id="ARBA00022490"/>
    </source>
</evidence>
<keyword evidence="9" id="KW-0966">Cell projection</keyword>
<keyword evidence="8" id="KW-0175">Coiled coil</keyword>
<dbReference type="AlphaFoldDB" id="A0A023DIJ2"/>
<comment type="subcellular location">
    <subcellularLocation>
        <location evidence="1">Cytoplasm</location>
        <location evidence="1">Cytosol</location>
    </subcellularLocation>
</comment>
<evidence type="ECO:0000256" key="4">
    <source>
        <dbReference type="ARBA" id="ARBA00023186"/>
    </source>
</evidence>
<dbReference type="RefSeq" id="WP_042411047.1">
    <property type="nucleotide sequence ID" value="NZ_BAWO01000056.1"/>
</dbReference>
<accession>A0A023DIJ2</accession>
<evidence type="ECO:0000313" key="9">
    <source>
        <dbReference type="EMBL" id="GAJ41053.1"/>
    </source>
</evidence>
<keyword evidence="9" id="KW-0282">Flagellum</keyword>
<dbReference type="EMBL" id="BAWO01000056">
    <property type="protein sequence ID" value="GAJ41053.1"/>
    <property type="molecule type" value="Genomic_DNA"/>
</dbReference>
<proteinExistence type="inferred from homology"/>
<dbReference type="InterPro" id="IPR008622">
    <property type="entry name" value="FliT"/>
</dbReference>
<dbReference type="Proteomes" id="UP000023561">
    <property type="component" value="Unassembled WGS sequence"/>
</dbReference>
<feature type="coiled-coil region" evidence="8">
    <location>
        <begin position="27"/>
        <end position="87"/>
    </location>
</feature>
<dbReference type="OrthoDB" id="2353131at2"/>
<comment type="caution">
    <text evidence="9">The sequence shown here is derived from an EMBL/GenBank/DDBJ whole genome shotgun (WGS) entry which is preliminary data.</text>
</comment>
<evidence type="ECO:0000313" key="10">
    <source>
        <dbReference type="Proteomes" id="UP000023561"/>
    </source>
</evidence>
<reference evidence="9 10" key="1">
    <citation type="submission" date="2014-04" db="EMBL/GenBank/DDBJ databases">
        <title>Whole genome shotgun sequence of Geobacillus caldoxylosilyticus NBRC 107762.</title>
        <authorList>
            <person name="Hosoyama A."/>
            <person name="Hosoyama Y."/>
            <person name="Katano-Makiyama Y."/>
            <person name="Tsuchikane K."/>
            <person name="Ohji S."/>
            <person name="Ichikawa N."/>
            <person name="Yamazoe A."/>
            <person name="Fujita N."/>
        </authorList>
    </citation>
    <scope>NUCLEOTIDE SEQUENCE [LARGE SCALE GENOMIC DNA]</scope>
    <source>
        <strain evidence="9 10">NBRC 107762</strain>
    </source>
</reference>
<evidence type="ECO:0000256" key="6">
    <source>
        <dbReference type="ARBA" id="ARBA00093785"/>
    </source>
</evidence>
<evidence type="ECO:0000256" key="8">
    <source>
        <dbReference type="SAM" id="Coils"/>
    </source>
</evidence>
<comment type="function">
    <text evidence="5">May act as an export chaperone for the filament capping protein FliD.</text>
</comment>
<name>A0A023DIJ2_9BACL</name>
<keyword evidence="3" id="KW-1005">Bacterial flagellum biogenesis</keyword>
<keyword evidence="4" id="KW-0143">Chaperone</keyword>
<gene>
    <name evidence="9" type="primary">fliT</name>
    <name evidence="9" type="ORF">GCA01S_056_00390</name>
</gene>
<protein>
    <recommendedName>
        <fullName evidence="7">Flagellar protein FliT</fullName>
    </recommendedName>
</protein>
<comment type="similarity">
    <text evidence="6">Belongs to the bacillales FliT family.</text>
</comment>
<keyword evidence="2" id="KW-0963">Cytoplasm</keyword>